<dbReference type="PANTHER" id="PTHR43708:SF8">
    <property type="entry name" value="OXIDOREDUCTASE"/>
    <property type="match status" value="1"/>
</dbReference>
<dbReference type="Proteomes" id="UP000001422">
    <property type="component" value="Chromosome"/>
</dbReference>
<protein>
    <submittedName>
        <fullName evidence="3">Possible oxidoreductase, GFO/Idh/MocA family protein</fullName>
    </submittedName>
</protein>
<reference evidence="3 4" key="1">
    <citation type="journal article" date="2003" name="Nature">
        <title>The genome of a motile marine Synechococcus.</title>
        <authorList>
            <person name="Palenik B."/>
            <person name="Brahamsha B."/>
            <person name="Larimer F."/>
            <person name="Land M."/>
            <person name="Hauser L."/>
            <person name="Chain P."/>
            <person name="Lamerdin J."/>
            <person name="Regala W."/>
            <person name="Allen E.A."/>
            <person name="McCarren J."/>
            <person name="Paulsen I."/>
            <person name="Dufresne A."/>
            <person name="Partensky F."/>
            <person name="Webb E."/>
            <person name="Waterbury J."/>
        </authorList>
    </citation>
    <scope>NUCLEOTIDE SEQUENCE [LARGE SCALE GENOMIC DNA]</scope>
    <source>
        <strain evidence="3 4">WH8102</strain>
    </source>
</reference>
<dbReference type="InterPro" id="IPR000683">
    <property type="entry name" value="Gfo/Idh/MocA-like_OxRdtase_N"/>
</dbReference>
<dbReference type="GO" id="GO:0000166">
    <property type="term" value="F:nucleotide binding"/>
    <property type="evidence" value="ECO:0007669"/>
    <property type="project" value="InterPro"/>
</dbReference>
<dbReference type="PANTHER" id="PTHR43708">
    <property type="entry name" value="CONSERVED EXPRESSED OXIDOREDUCTASE (EUROFUNG)"/>
    <property type="match status" value="1"/>
</dbReference>
<dbReference type="AlphaFoldDB" id="Q7U916"/>
<sequence>MLLIPDISWVFVRDCVRNDVFAESLKAELVPNLQAALDIPLDALIIANPSSLHAEFVLSALQFGLPMYIEKPVAISLLQIESLQQCLSAASKVPVTQVGCNLRFLPSLQRLKQLICAGVIGRVVRASFDAGQWLPDWRPQQDHRESYSADPARGGGVLFDLIHEIDAAYWILGELTPLACAVENVPRLEIKSESVATALLRAHSGALVQIGLDYVSRSPLRRYQFVGETGTLVWDLSAKVLSLHTADRSQILDSGDSGFDVSSTYYSAMKAFVESLLTQQQQVHPLSEGLAVSAITVGLKRMALVQC</sequence>
<feature type="domain" description="GFO/IDH/MocA-like oxidoreductase" evidence="2">
    <location>
        <begin position="109"/>
        <end position="232"/>
    </location>
</feature>
<dbReference type="STRING" id="84588.SYNW0443"/>
<evidence type="ECO:0000259" key="2">
    <source>
        <dbReference type="Pfam" id="PF22725"/>
    </source>
</evidence>
<dbReference type="InterPro" id="IPR055170">
    <property type="entry name" value="GFO_IDH_MocA-like_dom"/>
</dbReference>
<dbReference type="InterPro" id="IPR036291">
    <property type="entry name" value="NAD(P)-bd_dom_sf"/>
</dbReference>
<dbReference type="EMBL" id="BX569690">
    <property type="protein sequence ID" value="CAE06958.1"/>
    <property type="molecule type" value="Genomic_DNA"/>
</dbReference>
<proteinExistence type="predicted"/>
<dbReference type="eggNOG" id="COG0673">
    <property type="taxonomic scope" value="Bacteria"/>
</dbReference>
<feature type="domain" description="Gfo/Idh/MocA-like oxidoreductase N-terminal" evidence="1">
    <location>
        <begin position="17"/>
        <end position="93"/>
    </location>
</feature>
<name>Q7U916_PARMW</name>
<dbReference type="SUPFAM" id="SSF51735">
    <property type="entry name" value="NAD(P)-binding Rossmann-fold domains"/>
    <property type="match status" value="1"/>
</dbReference>
<dbReference type="Pfam" id="PF01408">
    <property type="entry name" value="GFO_IDH_MocA"/>
    <property type="match status" value="1"/>
</dbReference>
<keyword evidence="4" id="KW-1185">Reference proteome</keyword>
<gene>
    <name evidence="3" type="ordered locus">SYNW0443</name>
</gene>
<dbReference type="InterPro" id="IPR051317">
    <property type="entry name" value="Gfo/Idh/MocA_oxidoreduct"/>
</dbReference>
<dbReference type="Gene3D" id="3.30.360.10">
    <property type="entry name" value="Dihydrodipicolinate Reductase, domain 2"/>
    <property type="match status" value="1"/>
</dbReference>
<evidence type="ECO:0000259" key="1">
    <source>
        <dbReference type="Pfam" id="PF01408"/>
    </source>
</evidence>
<accession>Q7U916</accession>
<dbReference type="SUPFAM" id="SSF55347">
    <property type="entry name" value="Glyceraldehyde-3-phosphate dehydrogenase-like, C-terminal domain"/>
    <property type="match status" value="1"/>
</dbReference>
<evidence type="ECO:0000313" key="4">
    <source>
        <dbReference type="Proteomes" id="UP000001422"/>
    </source>
</evidence>
<dbReference type="Pfam" id="PF22725">
    <property type="entry name" value="GFO_IDH_MocA_C3"/>
    <property type="match status" value="1"/>
</dbReference>
<evidence type="ECO:0000313" key="3">
    <source>
        <dbReference type="EMBL" id="CAE06958.1"/>
    </source>
</evidence>
<dbReference type="KEGG" id="syw:SYNW0443"/>
<dbReference type="Gene3D" id="3.40.50.720">
    <property type="entry name" value="NAD(P)-binding Rossmann-like Domain"/>
    <property type="match status" value="1"/>
</dbReference>
<organism evidence="3 4">
    <name type="scientific">Parasynechococcus marenigrum (strain WH8102)</name>
    <dbReference type="NCBI Taxonomy" id="84588"/>
    <lineage>
        <taxon>Bacteria</taxon>
        <taxon>Bacillati</taxon>
        <taxon>Cyanobacteriota</taxon>
        <taxon>Cyanophyceae</taxon>
        <taxon>Synechococcales</taxon>
        <taxon>Prochlorococcaceae</taxon>
        <taxon>Parasynechococcus</taxon>
        <taxon>Parasynechococcus marenigrum</taxon>
    </lineage>
</organism>
<dbReference type="HOGENOM" id="CLU_023194_10_1_3"/>